<dbReference type="Proteomes" id="UP000887561">
    <property type="component" value="Unplaced"/>
</dbReference>
<keyword evidence="1" id="KW-1185">Reference proteome</keyword>
<sequence>MSTNNENSLPVCNDARVLAESIIASRNFERSKQKTPKNVPFMASPVKNKPLELSGGKQAILESPINFGGVLQSPGLSPAPLRFKSFGRVPNNFNSSFSGNSKTDFGSSYGTFVNNRQRVPNNFSSSNFTKGSNFNRSFAHHYAPAHHYNPNFNSYGRLHTNFNTSAGVGLRDYYWIGEQRYKSFGQKKI</sequence>
<dbReference type="AlphaFoldDB" id="A0A915M2Z9"/>
<accession>A0A915M2Z9</accession>
<proteinExistence type="predicted"/>
<name>A0A915M2Z9_MELJA</name>
<dbReference type="WBParaSite" id="scaffold23838_cov109.g20178">
    <property type="protein sequence ID" value="scaffold23838_cov109.g20178"/>
    <property type="gene ID" value="scaffold23838_cov109.g20178"/>
</dbReference>
<evidence type="ECO:0000313" key="2">
    <source>
        <dbReference type="WBParaSite" id="scaffold23838_cov109.g20178"/>
    </source>
</evidence>
<organism evidence="1 2">
    <name type="scientific">Meloidogyne javanica</name>
    <name type="common">Root-knot nematode worm</name>
    <dbReference type="NCBI Taxonomy" id="6303"/>
    <lineage>
        <taxon>Eukaryota</taxon>
        <taxon>Metazoa</taxon>
        <taxon>Ecdysozoa</taxon>
        <taxon>Nematoda</taxon>
        <taxon>Chromadorea</taxon>
        <taxon>Rhabditida</taxon>
        <taxon>Tylenchina</taxon>
        <taxon>Tylenchomorpha</taxon>
        <taxon>Tylenchoidea</taxon>
        <taxon>Meloidogynidae</taxon>
        <taxon>Meloidogyninae</taxon>
        <taxon>Meloidogyne</taxon>
        <taxon>Meloidogyne incognita group</taxon>
    </lineage>
</organism>
<reference evidence="2" key="1">
    <citation type="submission" date="2022-11" db="UniProtKB">
        <authorList>
            <consortium name="WormBaseParasite"/>
        </authorList>
    </citation>
    <scope>IDENTIFICATION</scope>
</reference>
<protein>
    <submittedName>
        <fullName evidence="2">Uncharacterized protein</fullName>
    </submittedName>
</protein>
<evidence type="ECO:0000313" key="1">
    <source>
        <dbReference type="Proteomes" id="UP000887561"/>
    </source>
</evidence>